<evidence type="ECO:0000256" key="3">
    <source>
        <dbReference type="ARBA" id="ARBA00077014"/>
    </source>
</evidence>
<dbReference type="PRINTS" id="PR00625">
    <property type="entry name" value="JDOMAIN"/>
</dbReference>
<dbReference type="InterPro" id="IPR008971">
    <property type="entry name" value="HSP40/DnaJ_pept-bd"/>
</dbReference>
<feature type="domain" description="J" evidence="4">
    <location>
        <begin position="4"/>
        <end position="68"/>
    </location>
</feature>
<evidence type="ECO:0000313" key="5">
    <source>
        <dbReference type="EMBL" id="CAJ0586947.1"/>
    </source>
</evidence>
<dbReference type="PANTHER" id="PTHR24078:SF553">
    <property type="entry name" value="DNAJ HOMOLOG SUBFAMILY B MEMBER 5"/>
    <property type="match status" value="1"/>
</dbReference>
<dbReference type="FunFam" id="2.60.260.20:FF:000002">
    <property type="entry name" value="Dnaj homolog subfamily b member"/>
    <property type="match status" value="1"/>
</dbReference>
<dbReference type="AlphaFoldDB" id="A0AA36DHQ9"/>
<dbReference type="GO" id="GO:0005829">
    <property type="term" value="C:cytosol"/>
    <property type="evidence" value="ECO:0007669"/>
    <property type="project" value="TreeGrafter"/>
</dbReference>
<dbReference type="InterPro" id="IPR051339">
    <property type="entry name" value="DnaJ_subfamily_B"/>
</dbReference>
<dbReference type="FunFam" id="2.60.260.20:FF:000013">
    <property type="entry name" value="DnaJ subfamily B member 11"/>
    <property type="match status" value="1"/>
</dbReference>
<dbReference type="PROSITE" id="PS00636">
    <property type="entry name" value="DNAJ_1"/>
    <property type="match status" value="1"/>
</dbReference>
<reference evidence="5" key="1">
    <citation type="submission" date="2023-06" db="EMBL/GenBank/DDBJ databases">
        <authorList>
            <person name="Delattre M."/>
        </authorList>
    </citation>
    <scope>NUCLEOTIDE SEQUENCE</scope>
    <source>
        <strain evidence="5">AF72</strain>
    </source>
</reference>
<dbReference type="InterPro" id="IPR002939">
    <property type="entry name" value="DnaJ_C"/>
</dbReference>
<dbReference type="InterPro" id="IPR001623">
    <property type="entry name" value="DnaJ_domain"/>
</dbReference>
<keyword evidence="6" id="KW-1185">Reference proteome</keyword>
<dbReference type="SUPFAM" id="SSF46565">
    <property type="entry name" value="Chaperone J-domain"/>
    <property type="match status" value="1"/>
</dbReference>
<evidence type="ECO:0000256" key="1">
    <source>
        <dbReference type="ARBA" id="ARBA00023186"/>
    </source>
</evidence>
<accession>A0AA36DHQ9</accession>
<dbReference type="EMBL" id="CATQJA010002709">
    <property type="protein sequence ID" value="CAJ0586947.1"/>
    <property type="molecule type" value="Genomic_DNA"/>
</dbReference>
<evidence type="ECO:0000256" key="2">
    <source>
        <dbReference type="ARBA" id="ARBA00069674"/>
    </source>
</evidence>
<dbReference type="SMART" id="SM00271">
    <property type="entry name" value="DnaJ"/>
    <property type="match status" value="1"/>
</dbReference>
<dbReference type="Pfam" id="PF00226">
    <property type="entry name" value="DnaJ"/>
    <property type="match status" value="1"/>
</dbReference>
<evidence type="ECO:0000259" key="4">
    <source>
        <dbReference type="PROSITE" id="PS50076"/>
    </source>
</evidence>
<dbReference type="CDD" id="cd06257">
    <property type="entry name" value="DnaJ"/>
    <property type="match status" value="1"/>
</dbReference>
<sequence length="342" mass="37362">MGKDYYKILELSKGASEDEIKKAYRKLALKYHPDKNKEKSAEAKFKEIAEAYDVLSDPKKKEVYDKFGEEGLKGGAGEGAGPAGPGTHYEFHGDPMDMFSQFFGGSDPFGLFGQMGGGGGGGGAHFQSFHGGMDPMGGGGFGAAPRRARQDPTVVHDLPVALEDIAKGCVKKMKITRKVMSGDGQTSRVEDKVLTINVKPGWKSGTKITFPKEGDQLPGRVPADIVFVIKDKVHPKFKREGADLRYVHKLPLKDALCGTTIQVPTLEGSTIPLALRDIVKPNTTRRQVLHSRINFLFRITSQGLPNPKTNVRGDIIVELVVEFPRELTATQKDMLRDILPAN</sequence>
<dbReference type="GO" id="GO:0006457">
    <property type="term" value="P:protein folding"/>
    <property type="evidence" value="ECO:0007669"/>
    <property type="project" value="InterPro"/>
</dbReference>
<keyword evidence="1" id="KW-0143">Chaperone</keyword>
<dbReference type="InterPro" id="IPR036869">
    <property type="entry name" value="J_dom_sf"/>
</dbReference>
<name>A0AA36DHQ9_9BILA</name>
<evidence type="ECO:0000313" key="6">
    <source>
        <dbReference type="Proteomes" id="UP001177023"/>
    </source>
</evidence>
<comment type="caution">
    <text evidence="5">The sequence shown here is derived from an EMBL/GenBank/DDBJ whole genome shotgun (WGS) entry which is preliminary data.</text>
</comment>
<feature type="non-terminal residue" evidence="5">
    <location>
        <position position="1"/>
    </location>
</feature>
<dbReference type="CDD" id="cd10747">
    <property type="entry name" value="DnaJ_C"/>
    <property type="match status" value="1"/>
</dbReference>
<dbReference type="PROSITE" id="PS50076">
    <property type="entry name" value="DNAJ_2"/>
    <property type="match status" value="1"/>
</dbReference>
<dbReference type="Gene3D" id="2.60.260.20">
    <property type="entry name" value="Urease metallochaperone UreE, N-terminal domain"/>
    <property type="match status" value="2"/>
</dbReference>
<gene>
    <name evidence="5" type="ORF">MSPICULIGERA_LOCUS24927</name>
</gene>
<dbReference type="GO" id="GO:0051087">
    <property type="term" value="F:protein-folding chaperone binding"/>
    <property type="evidence" value="ECO:0007669"/>
    <property type="project" value="TreeGrafter"/>
</dbReference>
<dbReference type="GO" id="GO:0051082">
    <property type="term" value="F:unfolded protein binding"/>
    <property type="evidence" value="ECO:0007669"/>
    <property type="project" value="InterPro"/>
</dbReference>
<protein>
    <recommendedName>
        <fullName evidence="2">DnaJ homolog dnj-20</fullName>
    </recommendedName>
    <alternativeName>
        <fullName evidence="3">DnaJ domain protein 20</fullName>
    </alternativeName>
</protein>
<dbReference type="Pfam" id="PF01556">
    <property type="entry name" value="DnaJ_C"/>
    <property type="match status" value="1"/>
</dbReference>
<dbReference type="InterPro" id="IPR018253">
    <property type="entry name" value="DnaJ_domain_CS"/>
</dbReference>
<organism evidence="5 6">
    <name type="scientific">Mesorhabditis spiculigera</name>
    <dbReference type="NCBI Taxonomy" id="96644"/>
    <lineage>
        <taxon>Eukaryota</taxon>
        <taxon>Metazoa</taxon>
        <taxon>Ecdysozoa</taxon>
        <taxon>Nematoda</taxon>
        <taxon>Chromadorea</taxon>
        <taxon>Rhabditida</taxon>
        <taxon>Rhabditina</taxon>
        <taxon>Rhabditomorpha</taxon>
        <taxon>Rhabditoidea</taxon>
        <taxon>Rhabditidae</taxon>
        <taxon>Mesorhabditinae</taxon>
        <taxon>Mesorhabditis</taxon>
    </lineage>
</organism>
<dbReference type="Gene3D" id="1.10.287.110">
    <property type="entry name" value="DnaJ domain"/>
    <property type="match status" value="1"/>
</dbReference>
<dbReference type="FunFam" id="1.10.287.110:FF:000033">
    <property type="entry name" value="dnaJ homolog subfamily B member 13"/>
    <property type="match status" value="1"/>
</dbReference>
<dbReference type="SUPFAM" id="SSF49493">
    <property type="entry name" value="HSP40/DnaJ peptide-binding domain"/>
    <property type="match status" value="2"/>
</dbReference>
<dbReference type="PANTHER" id="PTHR24078">
    <property type="entry name" value="DNAJ HOMOLOG SUBFAMILY C MEMBER"/>
    <property type="match status" value="1"/>
</dbReference>
<proteinExistence type="predicted"/>
<dbReference type="Proteomes" id="UP001177023">
    <property type="component" value="Unassembled WGS sequence"/>
</dbReference>